<sequence length="177" mass="20170">MPFLLCSKFRVMLYHIIMHPSDAPFDQSREVYIQRLPEKPDGTLLYAADVMFLCDDNAELKREERARCDSLEQFGLQLNVRKTEYLTTSGESSTIMVNGTKLQHIPWRSLAGVLCDRKITERLKSKIYSAIVQRVAMYGALLAVTNESEKRLMETKMLAARLGSGLEAYGPHPKSLR</sequence>
<protein>
    <submittedName>
        <fullName evidence="3">Reverse transcriptase domain-containing protein</fullName>
    </submittedName>
</protein>
<keyword evidence="2" id="KW-1185">Reference proteome</keyword>
<organism evidence="2 3">
    <name type="scientific">Heligmosomoides polygyrus</name>
    <name type="common">Parasitic roundworm</name>
    <dbReference type="NCBI Taxonomy" id="6339"/>
    <lineage>
        <taxon>Eukaryota</taxon>
        <taxon>Metazoa</taxon>
        <taxon>Ecdysozoa</taxon>
        <taxon>Nematoda</taxon>
        <taxon>Chromadorea</taxon>
        <taxon>Rhabditida</taxon>
        <taxon>Rhabditina</taxon>
        <taxon>Rhabditomorpha</taxon>
        <taxon>Strongyloidea</taxon>
        <taxon>Heligmosomidae</taxon>
        <taxon>Heligmosomoides</taxon>
    </lineage>
</organism>
<dbReference type="WBParaSite" id="HPBE_0000912701-mRNA-1">
    <property type="protein sequence ID" value="HPBE_0000912701-mRNA-1"/>
    <property type="gene ID" value="HPBE_0000912701"/>
</dbReference>
<gene>
    <name evidence="1" type="ORF">HPBE_LOCUS9128</name>
</gene>
<dbReference type="OrthoDB" id="425681at2759"/>
<evidence type="ECO:0000313" key="1">
    <source>
        <dbReference type="EMBL" id="VDO79356.1"/>
    </source>
</evidence>
<accession>A0A3P7XWD8</accession>
<accession>A0A183FNN3</accession>
<dbReference type="EMBL" id="UZAH01026352">
    <property type="protein sequence ID" value="VDO79356.1"/>
    <property type="molecule type" value="Genomic_DNA"/>
</dbReference>
<evidence type="ECO:0000313" key="2">
    <source>
        <dbReference type="Proteomes" id="UP000050761"/>
    </source>
</evidence>
<dbReference type="AlphaFoldDB" id="A0A183FNN3"/>
<dbReference type="Proteomes" id="UP000050761">
    <property type="component" value="Unassembled WGS sequence"/>
</dbReference>
<name>A0A183FNN3_HELPZ</name>
<proteinExistence type="predicted"/>
<evidence type="ECO:0000313" key="3">
    <source>
        <dbReference type="WBParaSite" id="HPBE_0000912701-mRNA-1"/>
    </source>
</evidence>
<reference evidence="1 2" key="1">
    <citation type="submission" date="2018-11" db="EMBL/GenBank/DDBJ databases">
        <authorList>
            <consortium name="Pathogen Informatics"/>
        </authorList>
    </citation>
    <scope>NUCLEOTIDE SEQUENCE [LARGE SCALE GENOMIC DNA]</scope>
</reference>
<reference evidence="3" key="2">
    <citation type="submission" date="2019-09" db="UniProtKB">
        <authorList>
            <consortium name="WormBaseParasite"/>
        </authorList>
    </citation>
    <scope>IDENTIFICATION</scope>
</reference>